<accession>A0A815VA41</accession>
<keyword evidence="3" id="KW-1185">Reference proteome</keyword>
<dbReference type="EMBL" id="CAJNOR010004884">
    <property type="protein sequence ID" value="CAF1533179.1"/>
    <property type="molecule type" value="Genomic_DNA"/>
</dbReference>
<dbReference type="Gene3D" id="3.40.50.10140">
    <property type="entry name" value="Toll/interleukin-1 receptor homology (TIR) domain"/>
    <property type="match status" value="1"/>
</dbReference>
<gene>
    <name evidence="2" type="ORF">XAT740_LOCUS41626</name>
</gene>
<organism evidence="2 3">
    <name type="scientific">Adineta ricciae</name>
    <name type="common">Rotifer</name>
    <dbReference type="NCBI Taxonomy" id="249248"/>
    <lineage>
        <taxon>Eukaryota</taxon>
        <taxon>Metazoa</taxon>
        <taxon>Spiralia</taxon>
        <taxon>Gnathifera</taxon>
        <taxon>Rotifera</taxon>
        <taxon>Eurotatoria</taxon>
        <taxon>Bdelloidea</taxon>
        <taxon>Adinetida</taxon>
        <taxon>Adinetidae</taxon>
        <taxon>Adineta</taxon>
    </lineage>
</organism>
<dbReference type="Pfam" id="PF13676">
    <property type="entry name" value="TIR_2"/>
    <property type="match status" value="1"/>
</dbReference>
<proteinExistence type="predicted"/>
<dbReference type="Proteomes" id="UP000663828">
    <property type="component" value="Unassembled WGS sequence"/>
</dbReference>
<evidence type="ECO:0000313" key="3">
    <source>
        <dbReference type="Proteomes" id="UP000663828"/>
    </source>
</evidence>
<dbReference type="InterPro" id="IPR035897">
    <property type="entry name" value="Toll_tir_struct_dom_sf"/>
</dbReference>
<dbReference type="SUPFAM" id="SSF52200">
    <property type="entry name" value="Toll/Interleukin receptor TIR domain"/>
    <property type="match status" value="1"/>
</dbReference>
<evidence type="ECO:0000313" key="2">
    <source>
        <dbReference type="EMBL" id="CAF1533179.1"/>
    </source>
</evidence>
<sequence length="765" mass="90232">MYTNFELLIAELFTTPVSTKVVYQLNLILQEQIDVSLSKFVAECFSSILKLESWTWCLLSQDFHQWINESSYRELLYSLASFNKKLVYDYSGIEVDRKAALLFPVTVEQIKNIFQQIEQATDDNDPFISIVSLWFDNHSYFVHDNPHVTKLSITDYINQYIVERYIMNRLFKSYLAELQRLDLSSTVFTAKMLFHVRTSLFSLFSYLGTKDHRYFYTADEMLRYLSDDYLQIIHVHHATVAQWNRDLLACIGHLTGVIAKCYWSDEKNGTNTKILFPTEQVTCNHVRELIQILSYEPFYKEIRSVRWNDETVLIDSILMVLLNIVKTQNINWFFRSNLSIRETLLNVAENSAYDEICLRAYVVMGEVLTDEQLKELKITNSMAGFFFKMLEEAWQHPSKEYKQIPIQYLLRDFQILSKNDSIKQRTADLSKVQLLIQVSEQYQTVYDILWTLSFNTDVQQQLRSNSFFMSKLLHLTRERKDEKLCQIVNGILWNLHIHQQSRPSSDISSQNTFDIMISYSHKDKSLCKQIYDELTRRNYRVWIDFDQMHGNVMDAMAQAIDRSRTIIICMSEEYRKSNFCRAEAHYAFQQQRHIVPVLLQKHYKPDGWLLFLIGQLLYVDFTEHELNVAIEMLLKELSANDVHEVDVQPVIPKDVAEVILPSVSRTTTSKTKALSVDTERHNMLQWTQAEVQEWLTKHRLVQLCRLLSDCDGRSLVQLYKYMKGGERSVVISLLEDDCIRRLNESISLIEISRFRSLMHQERWNK</sequence>
<dbReference type="PROSITE" id="PS50104">
    <property type="entry name" value="TIR"/>
    <property type="match status" value="1"/>
</dbReference>
<feature type="domain" description="TIR" evidence="1">
    <location>
        <begin position="511"/>
        <end position="659"/>
    </location>
</feature>
<dbReference type="PANTHER" id="PTHR46270">
    <property type="entry name" value="ARMADILLO-TYPE FOLD-RELATED"/>
    <property type="match status" value="1"/>
</dbReference>
<evidence type="ECO:0000259" key="1">
    <source>
        <dbReference type="PROSITE" id="PS50104"/>
    </source>
</evidence>
<dbReference type="AlphaFoldDB" id="A0A815VA41"/>
<dbReference type="GO" id="GO:0007165">
    <property type="term" value="P:signal transduction"/>
    <property type="evidence" value="ECO:0007669"/>
    <property type="project" value="InterPro"/>
</dbReference>
<reference evidence="2" key="1">
    <citation type="submission" date="2021-02" db="EMBL/GenBank/DDBJ databases">
        <authorList>
            <person name="Nowell W R."/>
        </authorList>
    </citation>
    <scope>NUCLEOTIDE SEQUENCE</scope>
</reference>
<dbReference type="InterPro" id="IPR000157">
    <property type="entry name" value="TIR_dom"/>
</dbReference>
<protein>
    <recommendedName>
        <fullName evidence="1">TIR domain-containing protein</fullName>
    </recommendedName>
</protein>
<name>A0A815VA41_ADIRI</name>
<comment type="caution">
    <text evidence="2">The sequence shown here is derived from an EMBL/GenBank/DDBJ whole genome shotgun (WGS) entry which is preliminary data.</text>
</comment>
<dbReference type="PANTHER" id="PTHR46270:SF2">
    <property type="entry name" value="TIR DOMAIN-CONTAINING PROTEIN"/>
    <property type="match status" value="1"/>
</dbReference>